<dbReference type="PANTHER" id="PTHR11771">
    <property type="entry name" value="LIPOXYGENASE"/>
    <property type="match status" value="1"/>
</dbReference>
<dbReference type="Pfam" id="PF00305">
    <property type="entry name" value="Lipoxygenase"/>
    <property type="match status" value="1"/>
</dbReference>
<comment type="caution">
    <text evidence="5">The sequence shown here is derived from an EMBL/GenBank/DDBJ whole genome shotgun (WGS) entry which is preliminary data.</text>
</comment>
<proteinExistence type="predicted"/>
<organism evidence="5 6">
    <name type="scientific">Lactuca sativa</name>
    <name type="common">Garden lettuce</name>
    <dbReference type="NCBI Taxonomy" id="4236"/>
    <lineage>
        <taxon>Eukaryota</taxon>
        <taxon>Viridiplantae</taxon>
        <taxon>Streptophyta</taxon>
        <taxon>Embryophyta</taxon>
        <taxon>Tracheophyta</taxon>
        <taxon>Spermatophyta</taxon>
        <taxon>Magnoliopsida</taxon>
        <taxon>eudicotyledons</taxon>
        <taxon>Gunneridae</taxon>
        <taxon>Pentapetalae</taxon>
        <taxon>asterids</taxon>
        <taxon>campanulids</taxon>
        <taxon>Asterales</taxon>
        <taxon>Asteraceae</taxon>
        <taxon>Cichorioideae</taxon>
        <taxon>Cichorieae</taxon>
        <taxon>Lactucinae</taxon>
        <taxon>Lactuca</taxon>
    </lineage>
</organism>
<feature type="domain" description="Lipoxygenase" evidence="4">
    <location>
        <begin position="1"/>
        <end position="255"/>
    </location>
</feature>
<evidence type="ECO:0000313" key="6">
    <source>
        <dbReference type="Proteomes" id="UP000235145"/>
    </source>
</evidence>
<protein>
    <recommendedName>
        <fullName evidence="4">Lipoxygenase domain-containing protein</fullName>
    </recommendedName>
</protein>
<dbReference type="GO" id="GO:0016702">
    <property type="term" value="F:oxidoreductase activity, acting on single donors with incorporation of molecular oxygen, incorporation of two atoms of oxygen"/>
    <property type="evidence" value="ECO:0007669"/>
    <property type="project" value="InterPro"/>
</dbReference>
<dbReference type="Gene3D" id="1.20.245.10">
    <property type="entry name" value="Lipoxygenase-1, Domain 5"/>
    <property type="match status" value="1"/>
</dbReference>
<evidence type="ECO:0000313" key="5">
    <source>
        <dbReference type="EMBL" id="KAJ0199130.1"/>
    </source>
</evidence>
<dbReference type="EMBL" id="NBSK02000006">
    <property type="protein sequence ID" value="KAJ0199130.1"/>
    <property type="molecule type" value="Genomic_DNA"/>
</dbReference>
<evidence type="ECO:0000259" key="4">
    <source>
        <dbReference type="PROSITE" id="PS51393"/>
    </source>
</evidence>
<dbReference type="Proteomes" id="UP000235145">
    <property type="component" value="Unassembled WGS sequence"/>
</dbReference>
<keyword evidence="3" id="KW-0560">Oxidoreductase</keyword>
<keyword evidence="6" id="KW-1185">Reference proteome</keyword>
<dbReference type="PROSITE" id="PS51393">
    <property type="entry name" value="LIPOXYGENASE_3"/>
    <property type="match status" value="1"/>
</dbReference>
<evidence type="ECO:0000256" key="3">
    <source>
        <dbReference type="ARBA" id="ARBA00023002"/>
    </source>
</evidence>
<dbReference type="InterPro" id="IPR013819">
    <property type="entry name" value="LipOase_C"/>
</dbReference>
<dbReference type="InterPro" id="IPR000907">
    <property type="entry name" value="LipOase"/>
</dbReference>
<evidence type="ECO:0000256" key="2">
    <source>
        <dbReference type="ARBA" id="ARBA00022964"/>
    </source>
</evidence>
<dbReference type="GO" id="GO:0034440">
    <property type="term" value="P:lipid oxidation"/>
    <property type="evidence" value="ECO:0007669"/>
    <property type="project" value="InterPro"/>
</dbReference>
<evidence type="ECO:0000256" key="1">
    <source>
        <dbReference type="ARBA" id="ARBA00022723"/>
    </source>
</evidence>
<name>A0A9R1V3N2_LACSA</name>
<sequence length="255" mass="29160">MNRGMAIEDESAPHGIKLTIEDYPFANDGLLLWDAIKEWATAYITFYYPQPNLVESDEELQSWWTEIRTVGHGDKKNEPWWPNLKTQQDLIKVVSTIMWVSSAHHSAVNFGQYDYAGYFPNRPTIARVKMPNEDPTEEEWQTFLNKPEDVLLNCFPTKIQATKVMAVLDVLSSHSLDEEYIGANMEAEWGEEPAIKAAFEEFNRRLKEIEGIIDSRNCDPNLKNRYGAGLVPYELLKPFSEHGVTGKGVPYSISI</sequence>
<dbReference type="AlphaFoldDB" id="A0A9R1V3N2"/>
<dbReference type="SUPFAM" id="SSF48484">
    <property type="entry name" value="Lipoxigenase"/>
    <property type="match status" value="1"/>
</dbReference>
<gene>
    <name evidence="5" type="ORF">LSAT_V11C600317480</name>
</gene>
<keyword evidence="2" id="KW-0223">Dioxygenase</keyword>
<keyword evidence="1" id="KW-0479">Metal-binding</keyword>
<dbReference type="InterPro" id="IPR036226">
    <property type="entry name" value="LipOase_C_sf"/>
</dbReference>
<reference evidence="5 6" key="1">
    <citation type="journal article" date="2017" name="Nat. Commun.">
        <title>Genome assembly with in vitro proximity ligation data and whole-genome triplication in lettuce.</title>
        <authorList>
            <person name="Reyes-Chin-Wo S."/>
            <person name="Wang Z."/>
            <person name="Yang X."/>
            <person name="Kozik A."/>
            <person name="Arikit S."/>
            <person name="Song C."/>
            <person name="Xia L."/>
            <person name="Froenicke L."/>
            <person name="Lavelle D.O."/>
            <person name="Truco M.J."/>
            <person name="Xia R."/>
            <person name="Zhu S."/>
            <person name="Xu C."/>
            <person name="Xu H."/>
            <person name="Xu X."/>
            <person name="Cox K."/>
            <person name="Korf I."/>
            <person name="Meyers B.C."/>
            <person name="Michelmore R.W."/>
        </authorList>
    </citation>
    <scope>NUCLEOTIDE SEQUENCE [LARGE SCALE GENOMIC DNA]</scope>
    <source>
        <strain evidence="6">cv. Salinas</strain>
        <tissue evidence="5">Seedlings</tissue>
    </source>
</reference>
<accession>A0A9R1V3N2</accession>
<dbReference type="GO" id="GO:0046872">
    <property type="term" value="F:metal ion binding"/>
    <property type="evidence" value="ECO:0007669"/>
    <property type="project" value="UniProtKB-KW"/>
</dbReference>